<dbReference type="PANTHER" id="PTHR33841">
    <property type="entry name" value="DNA METHYLTRANSFERASE YEEA-RELATED"/>
    <property type="match status" value="1"/>
</dbReference>
<accession>A0A0C1UQY7</accession>
<proteinExistence type="predicted"/>
<keyword evidence="3" id="KW-0949">S-adenosyl-L-methionine</keyword>
<name>A0A0C1UQY7_9CYAN</name>
<reference evidence="4" key="2">
    <citation type="journal article" date="2015" name="Genome Announc.">
        <title>Draft Genome Sequence of Filamentous Marine Cyanobacterium Lyngbya confervoides Strain BDU141951.</title>
        <authorList>
            <person name="Chandrababunaidu M.M."/>
            <person name="Sen D."/>
            <person name="Tripathy S."/>
        </authorList>
    </citation>
    <scope>NUCLEOTIDE SEQUENCE</scope>
    <source>
        <strain evidence="4">BDU141951</strain>
    </source>
</reference>
<protein>
    <recommendedName>
        <fullName evidence="5">MmeI-like DNA-methyltransferase domain-containing protein</fullName>
    </recommendedName>
</protein>
<keyword evidence="2" id="KW-0808">Transferase</keyword>
<dbReference type="InterPro" id="IPR029063">
    <property type="entry name" value="SAM-dependent_MTases_sf"/>
</dbReference>
<comment type="caution">
    <text evidence="4">The sequence shown here is derived from an EMBL/GenBank/DDBJ whole genome shotgun (WGS) entry which is preliminary data.</text>
</comment>
<organism evidence="4">
    <name type="scientific">Lyngbya confervoides BDU141951</name>
    <dbReference type="NCBI Taxonomy" id="1574623"/>
    <lineage>
        <taxon>Bacteria</taxon>
        <taxon>Bacillati</taxon>
        <taxon>Cyanobacteriota</taxon>
        <taxon>Cyanophyceae</taxon>
        <taxon>Oscillatoriophycideae</taxon>
        <taxon>Oscillatoriales</taxon>
        <taxon>Microcoleaceae</taxon>
        <taxon>Lyngbya</taxon>
    </lineage>
</organism>
<evidence type="ECO:0000256" key="3">
    <source>
        <dbReference type="ARBA" id="ARBA00022691"/>
    </source>
</evidence>
<sequence>MELGPQTLVSVLSNYHSQLANTLSGVSDPAARRQLAHVLLCRLVLVYDLQVGGFLAGGDRWYLHNQLGRQPSDSQSSFFQSFFQPLCHQGLSLPAVELPKALSQRLGTLPYLGCRLFTPHPLEQQHPQLDVPDEIMEKLLGWLAEQTWQRQSLESDPDLPTTALADNAITREALAQAWEALLTVPGAKATATSTAQLCAIAQQTVDQQIVQAIAFPTSEPATELTELLSTLTDDRCQQLIATVLPNLSMLDPACGSGRFLLMTLERLQTVYQSCWDYAQTSSHPALQDWVRSLQNHDCPPQWFWTRQIITQSLYGVDLRPEAIAVTQTQLWLRLLATLPAEKPLPLLPDLDFNIVMGNALVGFIRVDAESFDQIAPKRSPAEAESETILQGNLLQPLAAASYRDTLAEIQIRIEHYRAQTQAMGAEGGIPDYVQREFLRDRIATVNDAAQQKLNDLLFATWSRQLGIVVKEPQATGRARKRLLTPADVAALHPLHWGFAFNKIMAQGGFDLIITHPPEGTLRPQVEAFYYQHQALFERADISLAAFRRSRRQILQQRPELAALWATYAGRINSLRDCVRRSLDYPDSGGVNTRRSISLKSLFRQRCAGLAKADGIVPQVL</sequence>
<evidence type="ECO:0008006" key="5">
    <source>
        <dbReference type="Google" id="ProtNLM"/>
    </source>
</evidence>
<evidence type="ECO:0000256" key="2">
    <source>
        <dbReference type="ARBA" id="ARBA00022679"/>
    </source>
</evidence>
<reference evidence="4" key="3">
    <citation type="submission" date="2020-02" db="EMBL/GenBank/DDBJ databases">
        <authorList>
            <person name="Sarangi A.N."/>
            <person name="Ghosh S."/>
            <person name="Mukherjee M."/>
            <person name="Tripathy S."/>
        </authorList>
    </citation>
    <scope>NUCLEOTIDE SEQUENCE</scope>
    <source>
        <strain evidence="4">BDU141951</strain>
    </source>
</reference>
<dbReference type="GO" id="GO:0008168">
    <property type="term" value="F:methyltransferase activity"/>
    <property type="evidence" value="ECO:0007669"/>
    <property type="project" value="UniProtKB-KW"/>
</dbReference>
<evidence type="ECO:0000256" key="1">
    <source>
        <dbReference type="ARBA" id="ARBA00022603"/>
    </source>
</evidence>
<dbReference type="REBASE" id="107894">
    <property type="entry name" value="M.Lco141951ORF25445P"/>
</dbReference>
<reference evidence="4" key="1">
    <citation type="submission" date="2014-11" db="EMBL/GenBank/DDBJ databases">
        <authorList>
            <person name="Malar M.C."/>
            <person name="Sen D."/>
            <person name="Tripathy S."/>
        </authorList>
    </citation>
    <scope>NUCLEOTIDE SEQUENCE</scope>
    <source>
        <strain evidence="4">BDU141951</strain>
    </source>
</reference>
<dbReference type="Gene3D" id="3.40.50.150">
    <property type="entry name" value="Vaccinia Virus protein VP39"/>
    <property type="match status" value="1"/>
</dbReference>
<dbReference type="AlphaFoldDB" id="A0A0C1UQY7"/>
<evidence type="ECO:0000313" key="4">
    <source>
        <dbReference type="EMBL" id="NEV68295.1"/>
    </source>
</evidence>
<dbReference type="EMBL" id="JTHE02000003">
    <property type="protein sequence ID" value="NEV68295.1"/>
    <property type="molecule type" value="Genomic_DNA"/>
</dbReference>
<dbReference type="SUPFAM" id="SSF53335">
    <property type="entry name" value="S-adenosyl-L-methionine-dependent methyltransferases"/>
    <property type="match status" value="1"/>
</dbReference>
<dbReference type="GO" id="GO:0032259">
    <property type="term" value="P:methylation"/>
    <property type="evidence" value="ECO:0007669"/>
    <property type="project" value="UniProtKB-KW"/>
</dbReference>
<dbReference type="PANTHER" id="PTHR33841:SF5">
    <property type="entry name" value="DNA METHYLASE (MODIFICATION METHYLASE) (METHYLTRANSFERASE)-RELATED"/>
    <property type="match status" value="1"/>
</dbReference>
<keyword evidence="1" id="KW-0489">Methyltransferase</keyword>
<gene>
    <name evidence="4" type="ORF">QQ91_014365</name>
</gene>
<dbReference type="InterPro" id="IPR050953">
    <property type="entry name" value="N4_N6_ade-DNA_methylase"/>
</dbReference>